<sequence length="244" mass="25788">MILRNRSYFGWGATTADPADPTHGLVVHYNGPASNLTGHDTCVSYWKSTRDFHVNTNGWADIGYSFGACRHGEVFEGRGLNHYQAAQGTTAGNADWYSVTLMLGGDEDATGDQIQAVRDLRAYLMDRGVAGTVRGHRDFVSTDCPGDKLYAMVQDGTFSGGSGGEVTAPSGSPLLSRGSTGARVRRLQQALTKAGHSVGPSGADGDFGPATESAVRALQRRFDLTVDGVYGPQSARALRDALAG</sequence>
<evidence type="ECO:0000313" key="5">
    <source>
        <dbReference type="Proteomes" id="UP001596540"/>
    </source>
</evidence>
<dbReference type="SMART" id="SM00644">
    <property type="entry name" value="Ami_2"/>
    <property type="match status" value="1"/>
</dbReference>
<dbReference type="InterPro" id="IPR036505">
    <property type="entry name" value="Amidase/PGRP_sf"/>
</dbReference>
<dbReference type="Gene3D" id="1.10.101.10">
    <property type="entry name" value="PGBD-like superfamily/PGBD"/>
    <property type="match status" value="1"/>
</dbReference>
<dbReference type="RefSeq" id="WP_379871311.1">
    <property type="nucleotide sequence ID" value="NZ_JBHTBH010000005.1"/>
</dbReference>
<name>A0ABW2KF62_9ACTN</name>
<dbReference type="InterPro" id="IPR036366">
    <property type="entry name" value="PGBDSf"/>
</dbReference>
<comment type="similarity">
    <text evidence="1">Belongs to the N-acetylmuramoyl-L-alanine amidase 2 family.</text>
</comment>
<proteinExistence type="inferred from homology"/>
<reference evidence="5" key="1">
    <citation type="journal article" date="2019" name="Int. J. Syst. Evol. Microbiol.">
        <title>The Global Catalogue of Microorganisms (GCM) 10K type strain sequencing project: providing services to taxonomists for standard genome sequencing and annotation.</title>
        <authorList>
            <consortium name="The Broad Institute Genomics Platform"/>
            <consortium name="The Broad Institute Genome Sequencing Center for Infectious Disease"/>
            <person name="Wu L."/>
            <person name="Ma J."/>
        </authorList>
    </citation>
    <scope>NUCLEOTIDE SEQUENCE [LARGE SCALE GENOMIC DNA]</scope>
    <source>
        <strain evidence="5">CGMCC 4.7382</strain>
    </source>
</reference>
<dbReference type="SUPFAM" id="SSF55846">
    <property type="entry name" value="N-acetylmuramoyl-L-alanine amidase-like"/>
    <property type="match status" value="1"/>
</dbReference>
<evidence type="ECO:0000256" key="1">
    <source>
        <dbReference type="ARBA" id="ARBA00007553"/>
    </source>
</evidence>
<evidence type="ECO:0000259" key="3">
    <source>
        <dbReference type="SMART" id="SM00701"/>
    </source>
</evidence>
<dbReference type="Pfam" id="PF01471">
    <property type="entry name" value="PG_binding_1"/>
    <property type="match status" value="1"/>
</dbReference>
<protein>
    <submittedName>
        <fullName evidence="4">N-acetylmuramoyl-L-alanine amidase</fullName>
    </submittedName>
</protein>
<dbReference type="SMART" id="SM00701">
    <property type="entry name" value="PGRP"/>
    <property type="match status" value="1"/>
</dbReference>
<dbReference type="InterPro" id="IPR036365">
    <property type="entry name" value="PGBD-like_sf"/>
</dbReference>
<dbReference type="InterPro" id="IPR006619">
    <property type="entry name" value="PGRP_domain_met/bac"/>
</dbReference>
<gene>
    <name evidence="4" type="ORF">ACFQRF_13010</name>
</gene>
<dbReference type="InterPro" id="IPR015510">
    <property type="entry name" value="PGRP"/>
</dbReference>
<feature type="domain" description="N-acetylmuramoyl-L-alanine amidase" evidence="2">
    <location>
        <begin position="11"/>
        <end position="146"/>
    </location>
</feature>
<feature type="domain" description="Peptidoglycan recognition protein family" evidence="3">
    <location>
        <begin position="10"/>
        <end position="140"/>
    </location>
</feature>
<evidence type="ECO:0000313" key="4">
    <source>
        <dbReference type="EMBL" id="MFC7328664.1"/>
    </source>
</evidence>
<dbReference type="CDD" id="cd06583">
    <property type="entry name" value="PGRP"/>
    <property type="match status" value="1"/>
</dbReference>
<dbReference type="InterPro" id="IPR002477">
    <property type="entry name" value="Peptidoglycan-bd-like"/>
</dbReference>
<dbReference type="InterPro" id="IPR002502">
    <property type="entry name" value="Amidase_domain"/>
</dbReference>
<dbReference type="Gene3D" id="3.40.80.10">
    <property type="entry name" value="Peptidoglycan recognition protein-like"/>
    <property type="match status" value="1"/>
</dbReference>
<dbReference type="SUPFAM" id="SSF47090">
    <property type="entry name" value="PGBD-like"/>
    <property type="match status" value="1"/>
</dbReference>
<keyword evidence="5" id="KW-1185">Reference proteome</keyword>
<dbReference type="EMBL" id="JBHTBH010000005">
    <property type="protein sequence ID" value="MFC7328664.1"/>
    <property type="molecule type" value="Genomic_DNA"/>
</dbReference>
<dbReference type="PANTHER" id="PTHR11022">
    <property type="entry name" value="PEPTIDOGLYCAN RECOGNITION PROTEIN"/>
    <property type="match status" value="1"/>
</dbReference>
<organism evidence="4 5">
    <name type="scientific">Marinactinospora rubrisoli</name>
    <dbReference type="NCBI Taxonomy" id="2715399"/>
    <lineage>
        <taxon>Bacteria</taxon>
        <taxon>Bacillati</taxon>
        <taxon>Actinomycetota</taxon>
        <taxon>Actinomycetes</taxon>
        <taxon>Streptosporangiales</taxon>
        <taxon>Nocardiopsidaceae</taxon>
        <taxon>Marinactinospora</taxon>
    </lineage>
</organism>
<dbReference type="Pfam" id="PF01510">
    <property type="entry name" value="Amidase_2"/>
    <property type="match status" value="1"/>
</dbReference>
<dbReference type="Proteomes" id="UP001596540">
    <property type="component" value="Unassembled WGS sequence"/>
</dbReference>
<accession>A0ABW2KF62</accession>
<evidence type="ECO:0000259" key="2">
    <source>
        <dbReference type="SMART" id="SM00644"/>
    </source>
</evidence>
<comment type="caution">
    <text evidence="4">The sequence shown here is derived from an EMBL/GenBank/DDBJ whole genome shotgun (WGS) entry which is preliminary data.</text>
</comment>
<dbReference type="PANTHER" id="PTHR11022:SF41">
    <property type="entry name" value="PEPTIDOGLYCAN-RECOGNITION PROTEIN LC-RELATED"/>
    <property type="match status" value="1"/>
</dbReference>